<gene>
    <name evidence="1" type="ORF">FHU36_001733</name>
</gene>
<accession>A0A7X0C203</accession>
<dbReference type="EMBL" id="JACHJB010000001">
    <property type="protein sequence ID" value="MBB6345224.1"/>
    <property type="molecule type" value="Genomic_DNA"/>
</dbReference>
<name>A0A7X0C203_9ACTN</name>
<sequence length="93" mass="10984">MDVYDYHGPHADPPQPWAEPVEWERSLPRADRLRVRAHTCCCRRPLFELCTAGGLWFVRRMSGEPPADVVETRWMRERAAKDLWHRILSGQAW</sequence>
<dbReference type="Proteomes" id="UP000583800">
    <property type="component" value="Unassembled WGS sequence"/>
</dbReference>
<evidence type="ECO:0000313" key="1">
    <source>
        <dbReference type="EMBL" id="MBB6345224.1"/>
    </source>
</evidence>
<keyword evidence="2" id="KW-1185">Reference proteome</keyword>
<evidence type="ECO:0000313" key="2">
    <source>
        <dbReference type="Proteomes" id="UP000583800"/>
    </source>
</evidence>
<dbReference type="AlphaFoldDB" id="A0A7X0C203"/>
<comment type="caution">
    <text evidence="1">The sequence shown here is derived from an EMBL/GenBank/DDBJ whole genome shotgun (WGS) entry which is preliminary data.</text>
</comment>
<protein>
    <submittedName>
        <fullName evidence="1">Uncharacterized protein</fullName>
    </submittedName>
</protein>
<reference evidence="1 2" key="1">
    <citation type="submission" date="2020-08" db="EMBL/GenBank/DDBJ databases">
        <title>Sequencing the genomes of 1000 actinobacteria strains.</title>
        <authorList>
            <person name="Klenk H.-P."/>
        </authorList>
    </citation>
    <scope>NUCLEOTIDE SEQUENCE [LARGE SCALE GENOMIC DNA]</scope>
    <source>
        <strain evidence="1 2">DSM 45913</strain>
    </source>
</reference>
<organism evidence="1 2">
    <name type="scientific">Nonomuraea muscovyensis</name>
    <dbReference type="NCBI Taxonomy" id="1124761"/>
    <lineage>
        <taxon>Bacteria</taxon>
        <taxon>Bacillati</taxon>
        <taxon>Actinomycetota</taxon>
        <taxon>Actinomycetes</taxon>
        <taxon>Streptosporangiales</taxon>
        <taxon>Streptosporangiaceae</taxon>
        <taxon>Nonomuraea</taxon>
    </lineage>
</organism>
<proteinExistence type="predicted"/>